<dbReference type="OrthoDB" id="122783at2"/>
<gene>
    <name evidence="1" type="ORF">SAMN05421819_0008</name>
</gene>
<dbReference type="EMBL" id="FNVA01000001">
    <property type="protein sequence ID" value="SEF43534.1"/>
    <property type="molecule type" value="Genomic_DNA"/>
</dbReference>
<accession>A0A1H5RZK4</accession>
<evidence type="ECO:0000313" key="2">
    <source>
        <dbReference type="Proteomes" id="UP000236728"/>
    </source>
</evidence>
<reference evidence="1 2" key="1">
    <citation type="submission" date="2016-10" db="EMBL/GenBank/DDBJ databases">
        <authorList>
            <person name="de Groot N.N."/>
        </authorList>
    </citation>
    <scope>NUCLEOTIDE SEQUENCE [LARGE SCALE GENOMIC DNA]</scope>
    <source>
        <strain evidence="1 2">DSM 22489</strain>
    </source>
</reference>
<dbReference type="AlphaFoldDB" id="A0A1H5RZK4"/>
<dbReference type="RefSeq" id="WP_103931007.1">
    <property type="nucleotide sequence ID" value="NZ_FNVA01000001.1"/>
</dbReference>
<keyword evidence="2" id="KW-1185">Reference proteome</keyword>
<protein>
    <submittedName>
        <fullName evidence="1">Uncharacterized protein</fullName>
    </submittedName>
</protein>
<dbReference type="Proteomes" id="UP000236728">
    <property type="component" value="Unassembled WGS sequence"/>
</dbReference>
<organism evidence="1 2">
    <name type="scientific">Bryocella elongata</name>
    <dbReference type="NCBI Taxonomy" id="863522"/>
    <lineage>
        <taxon>Bacteria</taxon>
        <taxon>Pseudomonadati</taxon>
        <taxon>Acidobacteriota</taxon>
        <taxon>Terriglobia</taxon>
        <taxon>Terriglobales</taxon>
        <taxon>Acidobacteriaceae</taxon>
        <taxon>Bryocella</taxon>
    </lineage>
</organism>
<name>A0A1H5RZK4_9BACT</name>
<sequence length="83" mass="9008">MDVKNLLAEIDAEIARLQSARASLVALSGTATPKRGRPKGSMTLVAKAIPEQKPRKMSAEGRKRIAEAQKRRWAAAKKAAARK</sequence>
<proteinExistence type="predicted"/>
<evidence type="ECO:0000313" key="1">
    <source>
        <dbReference type="EMBL" id="SEF43534.1"/>
    </source>
</evidence>